<gene>
    <name evidence="2" type="ORF">BCR34DRAFT_607885</name>
</gene>
<feature type="transmembrane region" description="Helical" evidence="1">
    <location>
        <begin position="59"/>
        <end position="78"/>
    </location>
</feature>
<evidence type="ECO:0000313" key="3">
    <source>
        <dbReference type="Proteomes" id="UP000193144"/>
    </source>
</evidence>
<dbReference type="EMBL" id="MCFA01000273">
    <property type="protein sequence ID" value="ORX95662.1"/>
    <property type="molecule type" value="Genomic_DNA"/>
</dbReference>
<name>A0A1Y1YCG9_9PLEO</name>
<sequence length="103" mass="11576">MTSGTDVHRMDSIDKAKENAIGHIEEQQPAELCLQGFPLLRDMGSEDRSKLNKKLLRKLVWLFLPTATIMLLMGNVFLPHSSFSTLTNAPTDTWTESTSQMPD</sequence>
<keyword evidence="3" id="KW-1185">Reference proteome</keyword>
<organism evidence="2 3">
    <name type="scientific">Clohesyomyces aquaticus</name>
    <dbReference type="NCBI Taxonomy" id="1231657"/>
    <lineage>
        <taxon>Eukaryota</taxon>
        <taxon>Fungi</taxon>
        <taxon>Dikarya</taxon>
        <taxon>Ascomycota</taxon>
        <taxon>Pezizomycotina</taxon>
        <taxon>Dothideomycetes</taxon>
        <taxon>Pleosporomycetidae</taxon>
        <taxon>Pleosporales</taxon>
        <taxon>Lindgomycetaceae</taxon>
        <taxon>Clohesyomyces</taxon>
    </lineage>
</organism>
<accession>A0A1Y1YCG9</accession>
<keyword evidence="1" id="KW-1133">Transmembrane helix</keyword>
<proteinExistence type="predicted"/>
<dbReference type="Proteomes" id="UP000193144">
    <property type="component" value="Unassembled WGS sequence"/>
</dbReference>
<dbReference type="AlphaFoldDB" id="A0A1Y1YCG9"/>
<evidence type="ECO:0000313" key="2">
    <source>
        <dbReference type="EMBL" id="ORX95662.1"/>
    </source>
</evidence>
<comment type="caution">
    <text evidence="2">The sequence shown here is derived from an EMBL/GenBank/DDBJ whole genome shotgun (WGS) entry which is preliminary data.</text>
</comment>
<keyword evidence="1" id="KW-0472">Membrane</keyword>
<evidence type="ECO:0000256" key="1">
    <source>
        <dbReference type="SAM" id="Phobius"/>
    </source>
</evidence>
<keyword evidence="1" id="KW-0812">Transmembrane</keyword>
<reference evidence="2 3" key="1">
    <citation type="submission" date="2016-07" db="EMBL/GenBank/DDBJ databases">
        <title>Pervasive Adenine N6-methylation of Active Genes in Fungi.</title>
        <authorList>
            <consortium name="DOE Joint Genome Institute"/>
            <person name="Mondo S.J."/>
            <person name="Dannebaum R.O."/>
            <person name="Kuo R.C."/>
            <person name="Labutti K."/>
            <person name="Haridas S."/>
            <person name="Kuo A."/>
            <person name="Salamov A."/>
            <person name="Ahrendt S.R."/>
            <person name="Lipzen A."/>
            <person name="Sullivan W."/>
            <person name="Andreopoulos W.B."/>
            <person name="Clum A."/>
            <person name="Lindquist E."/>
            <person name="Daum C."/>
            <person name="Ramamoorthy G.K."/>
            <person name="Gryganskyi A."/>
            <person name="Culley D."/>
            <person name="Magnuson J.K."/>
            <person name="James T.Y."/>
            <person name="O'Malley M.A."/>
            <person name="Stajich J.E."/>
            <person name="Spatafora J.W."/>
            <person name="Visel A."/>
            <person name="Grigoriev I.V."/>
        </authorList>
    </citation>
    <scope>NUCLEOTIDE SEQUENCE [LARGE SCALE GENOMIC DNA]</scope>
    <source>
        <strain evidence="2 3">CBS 115471</strain>
    </source>
</reference>
<protein>
    <submittedName>
        <fullName evidence="2">Uncharacterized protein</fullName>
    </submittedName>
</protein>